<keyword evidence="4 5" id="KW-0694">RNA-binding</keyword>
<dbReference type="Pfam" id="PF00076">
    <property type="entry name" value="RRM_1"/>
    <property type="match status" value="2"/>
</dbReference>
<dbReference type="GO" id="GO:0005737">
    <property type="term" value="C:cytoplasm"/>
    <property type="evidence" value="ECO:0007669"/>
    <property type="project" value="UniProtKB-SubCell"/>
</dbReference>
<dbReference type="InterPro" id="IPR000504">
    <property type="entry name" value="RRM_dom"/>
</dbReference>
<dbReference type="NCBIfam" id="TIGR01648">
    <property type="entry name" value="hnRNP-R-Q"/>
    <property type="match status" value="1"/>
</dbReference>
<accession>A0A5E4Q8R2</accession>
<keyword evidence="3" id="KW-0677">Repeat</keyword>
<evidence type="ECO:0000259" key="6">
    <source>
        <dbReference type="PROSITE" id="PS50102"/>
    </source>
</evidence>
<dbReference type="SMART" id="SM00360">
    <property type="entry name" value="RRM"/>
    <property type="match status" value="2"/>
</dbReference>
<dbReference type="Proteomes" id="UP000324832">
    <property type="component" value="Unassembled WGS sequence"/>
</dbReference>
<dbReference type="InterPro" id="IPR012677">
    <property type="entry name" value="Nucleotide-bd_a/b_plait_sf"/>
</dbReference>
<dbReference type="GO" id="GO:0003723">
    <property type="term" value="F:RNA binding"/>
    <property type="evidence" value="ECO:0007669"/>
    <property type="project" value="UniProtKB-UniRule"/>
</dbReference>
<dbReference type="PROSITE" id="PS50102">
    <property type="entry name" value="RRM"/>
    <property type="match status" value="2"/>
</dbReference>
<sequence>MADKNCINIKLLEIMRKTGYPIVQHNGQRIYGPPPNWMGPCPPKGSEVFIGKLPRDIFEDELVPLFSKVGTIYELRLMMDFSGSNRGYAFVTYTTKAEATAAVCMLDGYEIRPKRNIGVVRSVDNRRLYIGNLPKYKTRDDVLQELTKRVEGITDVILYSNCYDRSQNRGFAFVEFMSHKAAAMARRALIPGCVKLWDRDLIVDWAEPEPDIDEDTMKLHLEKKEYDSSPKDEGIGSACAGDSLCCSPIEQSPPAAPPGDSFAPARLSSMCCRYRWSQPVYTYQKCYSPAGDIIVGCVELPCVGQPLFGEPRSVGPMYTRACCSIQQAHVEASEMALHTLKMLRADYIQKFIPPTLLYQPHQQQLMTPVGCGVAPNCASLPYFSAQICPRLSQPGQPITVPTIW</sequence>
<organism evidence="7 8">
    <name type="scientific">Leptidea sinapis</name>
    <dbReference type="NCBI Taxonomy" id="189913"/>
    <lineage>
        <taxon>Eukaryota</taxon>
        <taxon>Metazoa</taxon>
        <taxon>Ecdysozoa</taxon>
        <taxon>Arthropoda</taxon>
        <taxon>Hexapoda</taxon>
        <taxon>Insecta</taxon>
        <taxon>Pterygota</taxon>
        <taxon>Neoptera</taxon>
        <taxon>Endopterygota</taxon>
        <taxon>Lepidoptera</taxon>
        <taxon>Glossata</taxon>
        <taxon>Ditrysia</taxon>
        <taxon>Papilionoidea</taxon>
        <taxon>Pieridae</taxon>
        <taxon>Dismorphiinae</taxon>
        <taxon>Leptidea</taxon>
    </lineage>
</organism>
<dbReference type="PANTHER" id="PTHR21245">
    <property type="entry name" value="HETEROGENEOUS NUCLEAR RIBONUCLEOPROTEIN"/>
    <property type="match status" value="1"/>
</dbReference>
<dbReference type="CDD" id="cd12249">
    <property type="entry name" value="RRM1_hnRNPR_like"/>
    <property type="match status" value="1"/>
</dbReference>
<keyword evidence="8" id="KW-1185">Reference proteome</keyword>
<proteinExistence type="predicted"/>
<dbReference type="SUPFAM" id="SSF54928">
    <property type="entry name" value="RNA-binding domain, RBD"/>
    <property type="match status" value="2"/>
</dbReference>
<gene>
    <name evidence="7" type="ORF">LSINAPIS_LOCUS5589</name>
</gene>
<dbReference type="AlphaFoldDB" id="A0A5E4Q8R2"/>
<dbReference type="FunFam" id="3.30.70.330:FF:000022">
    <property type="entry name" value="APOBEC1 complementation factor isoform X1"/>
    <property type="match status" value="1"/>
</dbReference>
<dbReference type="FunFam" id="3.30.70.330:FF:000026">
    <property type="entry name" value="APOBEC1 complementation factor isoform X1"/>
    <property type="match status" value="1"/>
</dbReference>
<evidence type="ECO:0000313" key="8">
    <source>
        <dbReference type="Proteomes" id="UP000324832"/>
    </source>
</evidence>
<evidence type="ECO:0000256" key="1">
    <source>
        <dbReference type="ARBA" id="ARBA00004496"/>
    </source>
</evidence>
<evidence type="ECO:0000256" key="5">
    <source>
        <dbReference type="PROSITE-ProRule" id="PRU00176"/>
    </source>
</evidence>
<evidence type="ECO:0000256" key="2">
    <source>
        <dbReference type="ARBA" id="ARBA00022490"/>
    </source>
</evidence>
<feature type="domain" description="RRM" evidence="6">
    <location>
        <begin position="126"/>
        <end position="208"/>
    </location>
</feature>
<keyword evidence="2" id="KW-0963">Cytoplasm</keyword>
<evidence type="ECO:0000256" key="4">
    <source>
        <dbReference type="ARBA" id="ARBA00022884"/>
    </source>
</evidence>
<comment type="subcellular location">
    <subcellularLocation>
        <location evidence="1">Cytoplasm</location>
    </subcellularLocation>
</comment>
<reference evidence="7 8" key="1">
    <citation type="submission" date="2017-07" db="EMBL/GenBank/DDBJ databases">
        <authorList>
            <person name="Talla V."/>
            <person name="Backstrom N."/>
        </authorList>
    </citation>
    <scope>NUCLEOTIDE SEQUENCE [LARGE SCALE GENOMIC DNA]</scope>
</reference>
<name>A0A5E4Q8R2_9NEOP</name>
<protein>
    <recommendedName>
        <fullName evidence="6">RRM domain-containing protein</fullName>
    </recommendedName>
</protein>
<dbReference type="InterPro" id="IPR035979">
    <property type="entry name" value="RBD_domain_sf"/>
</dbReference>
<dbReference type="Gene3D" id="3.30.70.330">
    <property type="match status" value="2"/>
</dbReference>
<feature type="domain" description="RRM" evidence="6">
    <location>
        <begin position="46"/>
        <end position="124"/>
    </location>
</feature>
<dbReference type="EMBL" id="FZQP02001626">
    <property type="protein sequence ID" value="VVC93387.1"/>
    <property type="molecule type" value="Genomic_DNA"/>
</dbReference>
<dbReference type="CDD" id="cd12250">
    <property type="entry name" value="RRM2_hnRNPR_like"/>
    <property type="match status" value="1"/>
</dbReference>
<dbReference type="InterPro" id="IPR006535">
    <property type="entry name" value="HnRNP_R/Q_splicing_fac"/>
</dbReference>
<evidence type="ECO:0000313" key="7">
    <source>
        <dbReference type="EMBL" id="VVC93387.1"/>
    </source>
</evidence>
<evidence type="ECO:0000256" key="3">
    <source>
        <dbReference type="ARBA" id="ARBA00022737"/>
    </source>
</evidence>